<keyword evidence="4" id="KW-0343">GTPase activation</keyword>
<accession>A0A1Z5J6L9</accession>
<comment type="caution">
    <text evidence="8">The sequence shown here is derived from an EMBL/GenBank/DDBJ whole genome shotgun (WGS) entry which is preliminary data.</text>
</comment>
<feature type="region of interest" description="Disordered" evidence="6">
    <location>
        <begin position="762"/>
        <end position="782"/>
    </location>
</feature>
<comment type="similarity">
    <text evidence="2">Belongs to the Rab3-GAP catalytic subunit family.</text>
</comment>
<name>A0A1Z5J6L9_FISSO</name>
<feature type="domain" description="Rab3GAP catalytic subunit conserved" evidence="7">
    <location>
        <begin position="813"/>
        <end position="987"/>
    </location>
</feature>
<dbReference type="GO" id="GO:0005737">
    <property type="term" value="C:cytoplasm"/>
    <property type="evidence" value="ECO:0007669"/>
    <property type="project" value="UniProtKB-SubCell"/>
</dbReference>
<evidence type="ECO:0000256" key="1">
    <source>
        <dbReference type="ARBA" id="ARBA00004496"/>
    </source>
</evidence>
<dbReference type="PANTHER" id="PTHR21422:SF9">
    <property type="entry name" value="RAB3 GTPASE-ACTIVATING PROTEIN CATALYTIC SUBUNIT"/>
    <property type="match status" value="1"/>
</dbReference>
<evidence type="ECO:0000313" key="8">
    <source>
        <dbReference type="EMBL" id="GAX09576.1"/>
    </source>
</evidence>
<dbReference type="InterPro" id="IPR045700">
    <property type="entry name" value="Rab3GAP1"/>
</dbReference>
<dbReference type="AlphaFoldDB" id="A0A1Z5J6L9"/>
<comment type="subcellular location">
    <subcellularLocation>
        <location evidence="1">Cytoplasm</location>
    </subcellularLocation>
</comment>
<dbReference type="InterPro" id="IPR026147">
    <property type="entry name" value="Rab3GAP1_conserved"/>
</dbReference>
<protein>
    <recommendedName>
        <fullName evidence="3">Rab3 GTPase-activating protein catalytic subunit</fullName>
    </recommendedName>
</protein>
<keyword evidence="5" id="KW-0963">Cytoplasm</keyword>
<evidence type="ECO:0000256" key="6">
    <source>
        <dbReference type="SAM" id="MobiDB-lite"/>
    </source>
</evidence>
<dbReference type="Pfam" id="PF13890">
    <property type="entry name" value="Rab3-GTPase_cat"/>
    <property type="match status" value="1"/>
</dbReference>
<dbReference type="Proteomes" id="UP000198406">
    <property type="component" value="Unassembled WGS sequence"/>
</dbReference>
<reference evidence="8 9" key="1">
    <citation type="journal article" date="2015" name="Plant Cell">
        <title>Oil accumulation by the oleaginous diatom Fistulifera solaris as revealed by the genome and transcriptome.</title>
        <authorList>
            <person name="Tanaka T."/>
            <person name="Maeda Y."/>
            <person name="Veluchamy A."/>
            <person name="Tanaka M."/>
            <person name="Abida H."/>
            <person name="Marechal E."/>
            <person name="Bowler C."/>
            <person name="Muto M."/>
            <person name="Sunaga Y."/>
            <person name="Tanaka M."/>
            <person name="Yoshino T."/>
            <person name="Taniguchi T."/>
            <person name="Fukuda Y."/>
            <person name="Nemoto M."/>
            <person name="Matsumoto M."/>
            <person name="Wong P.S."/>
            <person name="Aburatani S."/>
            <person name="Fujibuchi W."/>
        </authorList>
    </citation>
    <scope>NUCLEOTIDE SEQUENCE [LARGE SCALE GENOMIC DNA]</scope>
    <source>
        <strain evidence="8 9">JPCC DA0580</strain>
    </source>
</reference>
<feature type="compositionally biased region" description="Polar residues" evidence="6">
    <location>
        <begin position="772"/>
        <end position="782"/>
    </location>
</feature>
<dbReference type="GO" id="GO:0005096">
    <property type="term" value="F:GTPase activator activity"/>
    <property type="evidence" value="ECO:0007669"/>
    <property type="project" value="UniProtKB-KW"/>
</dbReference>
<keyword evidence="9" id="KW-1185">Reference proteome</keyword>
<proteinExistence type="inferred from homology"/>
<dbReference type="InParanoid" id="A0A1Z5J6L9"/>
<evidence type="ECO:0000259" key="7">
    <source>
        <dbReference type="Pfam" id="PF13890"/>
    </source>
</evidence>
<evidence type="ECO:0000256" key="4">
    <source>
        <dbReference type="ARBA" id="ARBA00022468"/>
    </source>
</evidence>
<gene>
    <name evidence="8" type="ORF">FisN_19Lh072</name>
</gene>
<evidence type="ECO:0000256" key="2">
    <source>
        <dbReference type="ARBA" id="ARBA00008856"/>
    </source>
</evidence>
<evidence type="ECO:0000313" key="9">
    <source>
        <dbReference type="Proteomes" id="UP000198406"/>
    </source>
</evidence>
<organism evidence="8 9">
    <name type="scientific">Fistulifera solaris</name>
    <name type="common">Oleaginous diatom</name>
    <dbReference type="NCBI Taxonomy" id="1519565"/>
    <lineage>
        <taxon>Eukaryota</taxon>
        <taxon>Sar</taxon>
        <taxon>Stramenopiles</taxon>
        <taxon>Ochrophyta</taxon>
        <taxon>Bacillariophyta</taxon>
        <taxon>Bacillariophyceae</taxon>
        <taxon>Bacillariophycidae</taxon>
        <taxon>Naviculales</taxon>
        <taxon>Naviculaceae</taxon>
        <taxon>Fistulifera</taxon>
    </lineage>
</organism>
<dbReference type="EMBL" id="BDSP01000009">
    <property type="protein sequence ID" value="GAX09576.1"/>
    <property type="molecule type" value="Genomic_DNA"/>
</dbReference>
<evidence type="ECO:0000256" key="3">
    <source>
        <dbReference type="ARBA" id="ARBA00015817"/>
    </source>
</evidence>
<dbReference type="PANTHER" id="PTHR21422">
    <property type="entry name" value="RAB3 GTPASE-ACTIVATING PROTEIN CATALYTIC SUBUNIT"/>
    <property type="match status" value="1"/>
</dbReference>
<dbReference type="OrthoDB" id="17346at2759"/>
<evidence type="ECO:0000256" key="5">
    <source>
        <dbReference type="ARBA" id="ARBA00022490"/>
    </source>
</evidence>
<sequence>MQSNAHDEYIDYSCSTSLERLARDVETRLRAWHVDQGSDRHVSVHPKTSNSGSEEDRHRVALIRSDSIVWALSFHLLSGQRIACQINLELCLWDAPKSRSMPSSDEHDHLPFSLQRVAAAGIDLPLDSMENFSHVFGIGQHITLAPVNPDQIPEDLLIFLYQSILQRHEKSRTSRDVLQSVLSGWLQSALNVAASFCHCCFPIIGVWGSYNPSRASYEAMLPPVVHTTPVLSISPTWIHSLPCKTVEPYLFKGRQLTAHCNERQMPPIVSGQVRSNDCMATFWCTSLDREKKWLDDIRWTTWGSVLLHHCRQNADDTVQLWAARHIYSWYKPATKKSQSFLAGLGDRFRDVQSWREQPPDSLPREPIESYRHESRLTALRLLERFSGSSGTNPSWGPRDDPIGSMHALFTWNSPAPFSSSKSRDVPVSQDRMPLVTLPLKTRSTVSQEDRLEMERSIEQSVLDKNRPTTFHFKVFYDAETSEASLAATQRCVLAALIRASTLPRETLLTHLITESVISNWDIEAGNRIAHSVAVRASVDDSTKALVTAMDWKNAIESMIDRDQAEAIVREVLDGRIALSFPTPPTRNLFELQTEDWTALQKSAPPGRLVSLLFVRMANVHSPPSMVLVWKVFIEELRQRWERRENLPNMNFVPGLDPPFDSSYKKKCFSAVGSGAKLAALINSFEPDPDDLHCLIGQKLQVFNICVESMINKEMNEIEDLDEGMDDDDDDISENSFMQTISFGGNYMKDTIVDSLPGKNFPSMRDADDSTVRSHGTARSQSTYRSHMSRMSMFFDAEEGSYVEPNEDTTAGGRKGIRCPVMGSTLIRTADQVYAPYLQRSMPLTDDVVAQRRLMMSRQKTVKGSSTIKHRIEVAQRLQHPKLLSDMQAFKAANPGAIFEDFVNWYGNPDNPLEGFDQKDFFTGNLDSASATSPSMRSEKAAEANRVLDDTRKFWARTWDEAKSIPAVDQAPLFDASTSVEMAIDYLETIHPASLLCQVMAVNLAMSYFTLVVSAGEAVTVSVVRSSLVRFREHVVSALGHLAHDATYGDRTTADSTNMMSVVSIESLAACGRACLALGEAEVQVARARSLLNKLPHQVRLVESIMAKSPGSQIEISDKKAQELILASVANDQNTREKVSETEPSIREYVLMNSDDRNPCHLNVKYQTKEDGLSNIVVAMTLTSRI</sequence>